<dbReference type="WBParaSite" id="ALUE_0000715501-mRNA-1">
    <property type="protein sequence ID" value="ALUE_0000715501-mRNA-1"/>
    <property type="gene ID" value="ALUE_0000715501"/>
</dbReference>
<accession>A0A0M3HVV4</accession>
<name>A0A0M3HVV4_ASCLU</name>
<organism evidence="1 2">
    <name type="scientific">Ascaris lumbricoides</name>
    <name type="common">Giant roundworm</name>
    <dbReference type="NCBI Taxonomy" id="6252"/>
    <lineage>
        <taxon>Eukaryota</taxon>
        <taxon>Metazoa</taxon>
        <taxon>Ecdysozoa</taxon>
        <taxon>Nematoda</taxon>
        <taxon>Chromadorea</taxon>
        <taxon>Rhabditida</taxon>
        <taxon>Spirurina</taxon>
        <taxon>Ascaridomorpha</taxon>
        <taxon>Ascaridoidea</taxon>
        <taxon>Ascarididae</taxon>
        <taxon>Ascaris</taxon>
    </lineage>
</organism>
<proteinExistence type="predicted"/>
<dbReference type="Proteomes" id="UP000036681">
    <property type="component" value="Unplaced"/>
</dbReference>
<protein>
    <submittedName>
        <fullName evidence="2">Catalase</fullName>
    </submittedName>
</protein>
<keyword evidence="1" id="KW-1185">Reference proteome</keyword>
<evidence type="ECO:0000313" key="1">
    <source>
        <dbReference type="Proteomes" id="UP000036681"/>
    </source>
</evidence>
<dbReference type="AlphaFoldDB" id="A0A0M3HVV4"/>
<sequence length="86" mass="10376">MNRNANNQLLDRFIPNNEAHQRLYTVILRYQAAITYQLKNTVPQIFGSNPLRDQYSATVFMRYETPQSLRRLYPDENKENESPRWR</sequence>
<reference evidence="2" key="1">
    <citation type="submission" date="2017-02" db="UniProtKB">
        <authorList>
            <consortium name="WormBaseParasite"/>
        </authorList>
    </citation>
    <scope>IDENTIFICATION</scope>
</reference>
<evidence type="ECO:0000313" key="2">
    <source>
        <dbReference type="WBParaSite" id="ALUE_0000715501-mRNA-1"/>
    </source>
</evidence>